<dbReference type="SUPFAM" id="SSF56300">
    <property type="entry name" value="Metallo-dependent phosphatases"/>
    <property type="match status" value="1"/>
</dbReference>
<dbReference type="PANTHER" id="PTHR32440">
    <property type="entry name" value="PHOSPHATASE DCR2-RELATED-RELATED"/>
    <property type="match status" value="1"/>
</dbReference>
<dbReference type="PANTHER" id="PTHR32440:SF11">
    <property type="entry name" value="METALLOPHOSPHOESTERASE DOMAIN-CONTAINING PROTEIN"/>
    <property type="match status" value="1"/>
</dbReference>
<protein>
    <submittedName>
        <fullName evidence="2">Metallophosphoesterase family protein</fullName>
    </submittedName>
</protein>
<dbReference type="Gene3D" id="3.60.21.10">
    <property type="match status" value="1"/>
</dbReference>
<dbReference type="InterPro" id="IPR004843">
    <property type="entry name" value="Calcineurin-like_PHP"/>
</dbReference>
<gene>
    <name evidence="2" type="ORF">H8S65_08010</name>
</gene>
<dbReference type="InterPro" id="IPR029052">
    <property type="entry name" value="Metallo-depent_PP-like"/>
</dbReference>
<dbReference type="Pfam" id="PF00149">
    <property type="entry name" value="Metallophos"/>
    <property type="match status" value="1"/>
</dbReference>
<comment type="caution">
    <text evidence="2">The sequence shown here is derived from an EMBL/GenBank/DDBJ whole genome shotgun (WGS) entry which is preliminary data.</text>
</comment>
<name>A0ABR7DMP7_9BACT</name>
<keyword evidence="3" id="KW-1185">Reference proteome</keyword>
<organism evidence="2 3">
    <name type="scientific">Parabacteroides hominis</name>
    <dbReference type="NCBI Taxonomy" id="2763057"/>
    <lineage>
        <taxon>Bacteria</taxon>
        <taxon>Pseudomonadati</taxon>
        <taxon>Bacteroidota</taxon>
        <taxon>Bacteroidia</taxon>
        <taxon>Bacteroidales</taxon>
        <taxon>Tannerellaceae</taxon>
        <taxon>Parabacteroides</taxon>
    </lineage>
</organism>
<dbReference type="InterPro" id="IPR006311">
    <property type="entry name" value="TAT_signal"/>
</dbReference>
<accession>A0ABR7DMP7</accession>
<evidence type="ECO:0000313" key="3">
    <source>
        <dbReference type="Proteomes" id="UP000651475"/>
    </source>
</evidence>
<dbReference type="EMBL" id="JACOOJ010000010">
    <property type="protein sequence ID" value="MBC5632709.1"/>
    <property type="molecule type" value="Genomic_DNA"/>
</dbReference>
<evidence type="ECO:0000313" key="2">
    <source>
        <dbReference type="EMBL" id="MBC5632709.1"/>
    </source>
</evidence>
<feature type="domain" description="Calcineurin-like phosphoesterase" evidence="1">
    <location>
        <begin position="55"/>
        <end position="285"/>
    </location>
</feature>
<evidence type="ECO:0000259" key="1">
    <source>
        <dbReference type="Pfam" id="PF00149"/>
    </source>
</evidence>
<proteinExistence type="predicted"/>
<reference evidence="2 3" key="1">
    <citation type="submission" date="2020-08" db="EMBL/GenBank/DDBJ databases">
        <title>Genome public.</title>
        <authorList>
            <person name="Liu C."/>
            <person name="Sun Q."/>
        </authorList>
    </citation>
    <scope>NUCLEOTIDE SEQUENCE [LARGE SCALE GENOMIC DNA]</scope>
    <source>
        <strain evidence="2 3">NSJ-79</strain>
    </source>
</reference>
<dbReference type="Proteomes" id="UP000651475">
    <property type="component" value="Unassembled WGS sequence"/>
</dbReference>
<dbReference type="CDD" id="cd07383">
    <property type="entry name" value="MPP_Dcr2"/>
    <property type="match status" value="1"/>
</dbReference>
<dbReference type="PROSITE" id="PS51318">
    <property type="entry name" value="TAT"/>
    <property type="match status" value="1"/>
</dbReference>
<sequence length="357" mass="40330">MKGGMNRRNFIKGSAMGGLIFADAVASTAVLARENFPEQEDDSARKFFFNKEGKFKILQLTDTHYVAGDPKSVRALDNVNQMLDLEKPDLVIHTGDVVFGKPAEKSIREILAPISIRKIPFAVTFGNHDEEFDRTRAQMLDIVKSIPYNINTKVEGIHGETNAVITLASSANGKISRVFYLFDSNAYSKIEGIKGYDHIRFDQIAWYRKQSEVFAKMNGGEPIPSFAFFHIPLLEHKRAMQDDVYSETRGIKGELVASANVSSGLFVSMKEMKDIDAIFVGHDHDNDCATLWNRMFFIFGRFSGCDTVYNDLKPNGARVIELTDGTKSFRSWIRVYGGEVVQDLRYPEDFMNRFGKK</sequence>